<comment type="function">
    <text evidence="4 6">This protein is one of the early assembly proteins of the 50S ribosomal subunit, although it is not seen to bind rRNA by itself. It is important during the early stages of 50S assembly.</text>
</comment>
<dbReference type="InterPro" id="IPR036899">
    <property type="entry name" value="Ribosomal_uL13_sf"/>
</dbReference>
<dbReference type="PROSITE" id="PS00783">
    <property type="entry name" value="RIBOSOMAL_L13"/>
    <property type="match status" value="1"/>
</dbReference>
<dbReference type="KEGG" id="eha:Ethha_2601"/>
<comment type="subunit">
    <text evidence="4">Part of the 50S ribosomal subunit.</text>
</comment>
<gene>
    <name evidence="4 6" type="primary">rplM</name>
    <name evidence="7" type="ordered locus">Ethha_2601</name>
</gene>
<reference evidence="7 8" key="1">
    <citation type="submission" date="2010-12" db="EMBL/GenBank/DDBJ databases">
        <title>Complete sequence of Ethanoligenens harbinense YUAN-3.</title>
        <authorList>
            <person name="Lucas S."/>
            <person name="Copeland A."/>
            <person name="Lapidus A."/>
            <person name="Cheng J.-F."/>
            <person name="Bruce D."/>
            <person name="Goodwin L."/>
            <person name="Pitluck S."/>
            <person name="Chertkov O."/>
            <person name="Misra M."/>
            <person name="Detter J.C."/>
            <person name="Han C."/>
            <person name="Tapia R."/>
            <person name="Land M."/>
            <person name="Hauser L."/>
            <person name="Jeffries C."/>
            <person name="Kyrpides N."/>
            <person name="Ivanova N."/>
            <person name="Mikhailova N."/>
            <person name="Wang A."/>
            <person name="Mouttaki H."/>
            <person name="He Z."/>
            <person name="Zhou J."/>
            <person name="Hemme C.L."/>
            <person name="Woyke T."/>
        </authorList>
    </citation>
    <scope>NUCLEOTIDE SEQUENCE [LARGE SCALE GENOMIC DNA]</scope>
    <source>
        <strain evidence="8">DSM 18485 / JCM 12961 / CGMCC 1.5033 / YUAN-3</strain>
    </source>
</reference>
<evidence type="ECO:0000256" key="3">
    <source>
        <dbReference type="ARBA" id="ARBA00023274"/>
    </source>
</evidence>
<dbReference type="Proteomes" id="UP000001551">
    <property type="component" value="Chromosome"/>
</dbReference>
<keyword evidence="3 4" id="KW-0687">Ribonucleoprotein</keyword>
<dbReference type="GO" id="GO:0022625">
    <property type="term" value="C:cytosolic large ribosomal subunit"/>
    <property type="evidence" value="ECO:0007669"/>
    <property type="project" value="TreeGrafter"/>
</dbReference>
<name>E6U724_ETHHY</name>
<dbReference type="HAMAP" id="MF_01366">
    <property type="entry name" value="Ribosomal_uL13"/>
    <property type="match status" value="1"/>
</dbReference>
<evidence type="ECO:0000313" key="7">
    <source>
        <dbReference type="EMBL" id="ADU28094.1"/>
    </source>
</evidence>
<dbReference type="NCBIfam" id="TIGR01066">
    <property type="entry name" value="rplM_bact"/>
    <property type="match status" value="1"/>
</dbReference>
<dbReference type="PIRSF" id="PIRSF002181">
    <property type="entry name" value="Ribosomal_L13"/>
    <property type="match status" value="1"/>
</dbReference>
<evidence type="ECO:0000256" key="1">
    <source>
        <dbReference type="ARBA" id="ARBA00006227"/>
    </source>
</evidence>
<dbReference type="CDD" id="cd00392">
    <property type="entry name" value="Ribosomal_L13"/>
    <property type="match status" value="1"/>
</dbReference>
<dbReference type="GO" id="GO:0003729">
    <property type="term" value="F:mRNA binding"/>
    <property type="evidence" value="ECO:0007669"/>
    <property type="project" value="TreeGrafter"/>
</dbReference>
<dbReference type="EMBL" id="CP002400">
    <property type="protein sequence ID" value="ADU28094.1"/>
    <property type="molecule type" value="Genomic_DNA"/>
</dbReference>
<dbReference type="HOGENOM" id="CLU_082184_2_2_9"/>
<dbReference type="GO" id="GO:0017148">
    <property type="term" value="P:negative regulation of translation"/>
    <property type="evidence" value="ECO:0007669"/>
    <property type="project" value="TreeGrafter"/>
</dbReference>
<evidence type="ECO:0000256" key="6">
    <source>
        <dbReference type="RuleBase" id="RU003878"/>
    </source>
</evidence>
<dbReference type="SUPFAM" id="SSF52161">
    <property type="entry name" value="Ribosomal protein L13"/>
    <property type="match status" value="1"/>
</dbReference>
<keyword evidence="8" id="KW-1185">Reference proteome</keyword>
<dbReference type="eggNOG" id="COG0102">
    <property type="taxonomic scope" value="Bacteria"/>
</dbReference>
<evidence type="ECO:0000256" key="5">
    <source>
        <dbReference type="RuleBase" id="RU003877"/>
    </source>
</evidence>
<proteinExistence type="inferred from homology"/>
<evidence type="ECO:0000256" key="2">
    <source>
        <dbReference type="ARBA" id="ARBA00022980"/>
    </source>
</evidence>
<dbReference type="Pfam" id="PF00572">
    <property type="entry name" value="Ribosomal_L13"/>
    <property type="match status" value="1"/>
</dbReference>
<dbReference type="InterPro" id="IPR005822">
    <property type="entry name" value="Ribosomal_uL13"/>
</dbReference>
<dbReference type="PANTHER" id="PTHR11545:SF2">
    <property type="entry name" value="LARGE RIBOSOMAL SUBUNIT PROTEIN UL13M"/>
    <property type="match status" value="1"/>
</dbReference>
<dbReference type="STRING" id="663278.Ethha_2601"/>
<dbReference type="InterPro" id="IPR005823">
    <property type="entry name" value="Ribosomal_uL13_bac-type"/>
</dbReference>
<dbReference type="InterPro" id="IPR023563">
    <property type="entry name" value="Ribosomal_uL13_CS"/>
</dbReference>
<comment type="similarity">
    <text evidence="1 4 5">Belongs to the universal ribosomal protein uL13 family.</text>
</comment>
<organism evidence="7 8">
    <name type="scientific">Ethanoligenens harbinense (strain DSM 18485 / JCM 12961 / CGMCC 1.5033 / YUAN-3)</name>
    <dbReference type="NCBI Taxonomy" id="663278"/>
    <lineage>
        <taxon>Bacteria</taxon>
        <taxon>Bacillati</taxon>
        <taxon>Bacillota</taxon>
        <taxon>Clostridia</taxon>
        <taxon>Eubacteriales</taxon>
        <taxon>Oscillospiraceae</taxon>
        <taxon>Ethanoligenens</taxon>
    </lineage>
</organism>
<keyword evidence="2 4" id="KW-0689">Ribosomal protein</keyword>
<accession>E6U724</accession>
<dbReference type="GO" id="GO:0003735">
    <property type="term" value="F:structural constituent of ribosome"/>
    <property type="evidence" value="ECO:0007669"/>
    <property type="project" value="InterPro"/>
</dbReference>
<dbReference type="GO" id="GO:0006412">
    <property type="term" value="P:translation"/>
    <property type="evidence" value="ECO:0007669"/>
    <property type="project" value="UniProtKB-UniRule"/>
</dbReference>
<dbReference type="AlphaFoldDB" id="E6U724"/>
<evidence type="ECO:0000256" key="4">
    <source>
        <dbReference type="HAMAP-Rule" id="MF_01366"/>
    </source>
</evidence>
<evidence type="ECO:0000313" key="8">
    <source>
        <dbReference type="Proteomes" id="UP000001551"/>
    </source>
</evidence>
<sequence length="142" mass="15909">MSTFMPKAKDITRKWYILDAAGKPVGRLAAEAAVLLRGKHKPEFVPHLDCGDHVIVVNAGKAVFTGSKLDQKYYRHHTGYTGHLKEVRYRTLMAEHPEKAIELAVKGMIPSTVIGRAALDRLRVYKGTEHEHAAQKPEVWAL</sequence>
<dbReference type="Gene3D" id="3.90.1180.10">
    <property type="entry name" value="Ribosomal protein L13"/>
    <property type="match status" value="1"/>
</dbReference>
<protein>
    <recommendedName>
        <fullName evidence="4">Large ribosomal subunit protein uL13</fullName>
    </recommendedName>
</protein>
<dbReference type="PANTHER" id="PTHR11545">
    <property type="entry name" value="RIBOSOMAL PROTEIN L13"/>
    <property type="match status" value="1"/>
</dbReference>
<dbReference type="RefSeq" id="WP_013486437.1">
    <property type="nucleotide sequence ID" value="NC_014828.1"/>
</dbReference>